<dbReference type="InterPro" id="IPR027417">
    <property type="entry name" value="P-loop_NTPase"/>
</dbReference>
<gene>
    <name evidence="1" type="ORF">JW646_04635</name>
</gene>
<dbReference type="Gene3D" id="3.40.50.300">
    <property type="entry name" value="P-loop containing nucleotide triphosphate hydrolases"/>
    <property type="match status" value="1"/>
</dbReference>
<keyword evidence="2" id="KW-1185">Reference proteome</keyword>
<dbReference type="RefSeq" id="WP_228416765.1">
    <property type="nucleotide sequence ID" value="NZ_CP081135.1"/>
</dbReference>
<evidence type="ECO:0000313" key="1">
    <source>
        <dbReference type="EMBL" id="UEL48744.1"/>
    </source>
</evidence>
<evidence type="ECO:0008006" key="3">
    <source>
        <dbReference type="Google" id="ProtNLM"/>
    </source>
</evidence>
<protein>
    <recommendedName>
        <fullName evidence="3">SynChlorMet cassette protein ScmC</fullName>
    </recommendedName>
</protein>
<dbReference type="SUPFAM" id="SSF52540">
    <property type="entry name" value="P-loop containing nucleoside triphosphate hydrolases"/>
    <property type="match status" value="1"/>
</dbReference>
<dbReference type="KEGG" id="tem:JW646_04635"/>
<dbReference type="AlphaFoldDB" id="A0AAX2ZHE9"/>
<accession>A0AAX2ZHE9</accession>
<evidence type="ECO:0000313" key="2">
    <source>
        <dbReference type="Proteomes" id="UP001198983"/>
    </source>
</evidence>
<name>A0AAX2ZHE9_9FIRM</name>
<organism evidence="1 2">
    <name type="scientific">Terrisporobacter hibernicus</name>
    <dbReference type="NCBI Taxonomy" id="2813371"/>
    <lineage>
        <taxon>Bacteria</taxon>
        <taxon>Bacillati</taxon>
        <taxon>Bacillota</taxon>
        <taxon>Clostridia</taxon>
        <taxon>Peptostreptococcales</taxon>
        <taxon>Peptostreptococcaceae</taxon>
        <taxon>Terrisporobacter</taxon>
    </lineage>
</organism>
<dbReference type="Proteomes" id="UP001198983">
    <property type="component" value="Chromosome"/>
</dbReference>
<proteinExistence type="predicted"/>
<reference evidence="1 2" key="1">
    <citation type="journal article" date="2023" name="Int. J. Syst. Evol. Microbiol.">
        <title>Terrisporobacter hibernicus sp. nov., isolated from bovine faeces in Northern Ireland.</title>
        <authorList>
            <person name="Mitchell M."/>
            <person name="Nguyen S.V."/>
            <person name="Connor M."/>
            <person name="Fairley D.J."/>
            <person name="Donoghue O."/>
            <person name="Marshall H."/>
            <person name="Koolman L."/>
            <person name="McMullan G."/>
            <person name="Schaffer K.E."/>
            <person name="McGrath J.W."/>
            <person name="Fanning S."/>
        </authorList>
    </citation>
    <scope>NUCLEOTIDE SEQUENCE [LARGE SCALE GENOMIC DNA]</scope>
    <source>
        <strain evidence="1 2">MCA3</strain>
    </source>
</reference>
<dbReference type="EMBL" id="CP081135">
    <property type="protein sequence ID" value="UEL48744.1"/>
    <property type="molecule type" value="Genomic_DNA"/>
</dbReference>
<sequence length="286" mass="33770">MNIKCGKLAFKISHDKRWDIPINAKKFEDNDSEIDIFYEIEFVNSIKYNNEPIVCKREHILVTKNDHNFESRYLMIPGNFYPYAYYREDSDKKICIEIIKDFKSSFTIDTMFWSLFALEKHLIKEESIIFHCSYMVYKGRAVLFSGPSGIGKSTQSRLWEKNRNTRIINGDRALLEKEDKYWYVNGWPVCGSSEICINEKHKLGSIVFLEKSNENSVIRLERKDAIKKLISQITINYWNKDFVNKAISLAENIVDNIKIYELTCTPDIEAVKVLEKFLEENEEWIH</sequence>
<dbReference type="SUPFAM" id="SSF53795">
    <property type="entry name" value="PEP carboxykinase-like"/>
    <property type="match status" value="1"/>
</dbReference>